<name>A0ABX2Y141_9CELL</name>
<dbReference type="RefSeq" id="WP_169834235.1">
    <property type="nucleotide sequence ID" value="NZ_MAQA01000040.1"/>
</dbReference>
<comment type="caution">
    <text evidence="2">The sequence shown here is derived from an EMBL/GenBank/DDBJ whole genome shotgun (WGS) entry which is preliminary data.</text>
</comment>
<organism evidence="2 3">
    <name type="scientific">Oerskovia enterophila</name>
    <dbReference type="NCBI Taxonomy" id="43678"/>
    <lineage>
        <taxon>Bacteria</taxon>
        <taxon>Bacillati</taxon>
        <taxon>Actinomycetota</taxon>
        <taxon>Actinomycetes</taxon>
        <taxon>Micrococcales</taxon>
        <taxon>Cellulomonadaceae</taxon>
        <taxon>Oerskovia</taxon>
    </lineage>
</organism>
<evidence type="ECO:0000256" key="1">
    <source>
        <dbReference type="SAM" id="MobiDB-lite"/>
    </source>
</evidence>
<gene>
    <name evidence="2" type="ORF">OERS_30050</name>
</gene>
<sequence>MIARRKAGSHAPVAKPDLARAMHGLRSSSAASPHVPGPRKGARRSNARREIREQLR</sequence>
<accession>A0ABX2Y141</accession>
<dbReference type="EMBL" id="MAQA01000040">
    <property type="protein sequence ID" value="OCI30267.1"/>
    <property type="molecule type" value="Genomic_DNA"/>
</dbReference>
<feature type="compositionally biased region" description="Basic and acidic residues" evidence="1">
    <location>
        <begin position="47"/>
        <end position="56"/>
    </location>
</feature>
<evidence type="ECO:0000313" key="2">
    <source>
        <dbReference type="EMBL" id="OCI30267.1"/>
    </source>
</evidence>
<protein>
    <submittedName>
        <fullName evidence="2">Uncharacterized protein</fullName>
    </submittedName>
</protein>
<dbReference type="Proteomes" id="UP000093412">
    <property type="component" value="Unassembled WGS sequence"/>
</dbReference>
<reference evidence="2 3" key="1">
    <citation type="submission" date="2016-06" db="EMBL/GenBank/DDBJ databases">
        <title>Genome sequence of Oerskovia enterophila DSM 43852.</title>
        <authorList>
            <person name="Poehlein A."/>
            <person name="Jag V."/>
            <person name="Bengelsdorf F.R."/>
            <person name="Daniel R."/>
            <person name="Duerre P."/>
        </authorList>
    </citation>
    <scope>NUCLEOTIDE SEQUENCE [LARGE SCALE GENOMIC DNA]</scope>
    <source>
        <strain evidence="2 3">DSM 43852</strain>
    </source>
</reference>
<proteinExistence type="predicted"/>
<keyword evidence="3" id="KW-1185">Reference proteome</keyword>
<feature type="region of interest" description="Disordered" evidence="1">
    <location>
        <begin position="1"/>
        <end position="56"/>
    </location>
</feature>
<evidence type="ECO:0000313" key="3">
    <source>
        <dbReference type="Proteomes" id="UP000093412"/>
    </source>
</evidence>